<feature type="region of interest" description="Disordered" evidence="1">
    <location>
        <begin position="1"/>
        <end position="20"/>
    </location>
</feature>
<dbReference type="EMBL" id="UOGK01000536">
    <property type="protein sequence ID" value="VAX41402.1"/>
    <property type="molecule type" value="Genomic_DNA"/>
</dbReference>
<organism evidence="2">
    <name type="scientific">hydrothermal vent metagenome</name>
    <dbReference type="NCBI Taxonomy" id="652676"/>
    <lineage>
        <taxon>unclassified sequences</taxon>
        <taxon>metagenomes</taxon>
        <taxon>ecological metagenomes</taxon>
    </lineage>
</organism>
<gene>
    <name evidence="2" type="ORF">MNBD_PLANCTO03-2173</name>
</gene>
<dbReference type="PROSITE" id="PS51257">
    <property type="entry name" value="PROKAR_LIPOPROTEIN"/>
    <property type="match status" value="1"/>
</dbReference>
<evidence type="ECO:0000256" key="1">
    <source>
        <dbReference type="SAM" id="MobiDB-lite"/>
    </source>
</evidence>
<reference evidence="2" key="1">
    <citation type="submission" date="2018-06" db="EMBL/GenBank/DDBJ databases">
        <authorList>
            <person name="Zhirakovskaya E."/>
        </authorList>
    </citation>
    <scope>NUCLEOTIDE SEQUENCE</scope>
</reference>
<protein>
    <submittedName>
        <fullName evidence="2">Uncharacterized protein</fullName>
    </submittedName>
</protein>
<proteinExistence type="predicted"/>
<evidence type="ECO:0000313" key="2">
    <source>
        <dbReference type="EMBL" id="VAX41402.1"/>
    </source>
</evidence>
<sequence>MGEGTKSVAGETPAPLDCKTPAPLGGGSSCITIFRTPMLSLRSVGSCLGGARCSRVAGLLVVACVALPVMGQSPFAVEVLHYRPGPGQFVQDGVFNDPSAALGAPVGGGTLDGDATKAVTLGGFGGVLVLRFDHTVRDDPRNPFGLDCIVFGNGFWAGGDANRRWGEPATIEIALDVNKNGVADDPWFLIPGSHLADPSAAWGSQTWDDDVSDTTYPPGEAWWVPPGEAGIWATFGYRLPFDPFESGMVLENPNGPSSEIEGIRGYADCSPTLILGDLDGDNVVDDNGISPEAFYTVPDDPWRVGIDPGSGGGDAFDIGWAIDAATGEPARLRGFDFIRLTNATNVVFGPFGERSAEVCGVADVSPRPVGGGNGGGVEVEGVRRP</sequence>
<accession>A0A3B1DL12</accession>
<dbReference type="AlphaFoldDB" id="A0A3B1DL12"/>
<name>A0A3B1DL12_9ZZZZ</name>